<dbReference type="InterPro" id="IPR048328">
    <property type="entry name" value="Dyp_perox_C"/>
</dbReference>
<keyword evidence="5" id="KW-0408">Iron</keyword>
<feature type="domain" description="Dyp-type peroxidase C-terminal" evidence="9">
    <location>
        <begin position="168"/>
        <end position="333"/>
    </location>
</feature>
<feature type="region of interest" description="Disordered" evidence="7">
    <location>
        <begin position="360"/>
        <end position="384"/>
    </location>
</feature>
<dbReference type="Proteomes" id="UP000263094">
    <property type="component" value="Unassembled WGS sequence"/>
</dbReference>
<dbReference type="NCBIfam" id="TIGR01413">
    <property type="entry name" value="Dyp_perox_fam"/>
    <property type="match status" value="1"/>
</dbReference>
<proteinExistence type="inferred from homology"/>
<evidence type="ECO:0000256" key="2">
    <source>
        <dbReference type="ARBA" id="ARBA00022559"/>
    </source>
</evidence>
<protein>
    <submittedName>
        <fullName evidence="10">Dyp-type peroxidase</fullName>
    </submittedName>
</protein>
<evidence type="ECO:0000256" key="1">
    <source>
        <dbReference type="ARBA" id="ARBA00001970"/>
    </source>
</evidence>
<dbReference type="PANTHER" id="PTHR30521">
    <property type="entry name" value="DEFERROCHELATASE/PEROXIDASE"/>
    <property type="match status" value="1"/>
</dbReference>
<feature type="compositionally biased region" description="Low complexity" evidence="7">
    <location>
        <begin position="360"/>
        <end position="369"/>
    </location>
</feature>
<feature type="compositionally biased region" description="Pro residues" evidence="7">
    <location>
        <begin position="27"/>
        <end position="41"/>
    </location>
</feature>
<accession>A0A372M9A0</accession>
<feature type="domain" description="Dyp-type peroxidase N-terminal" evidence="8">
    <location>
        <begin position="37"/>
        <end position="165"/>
    </location>
</feature>
<reference evidence="10 11" key="1">
    <citation type="submission" date="2018-08" db="EMBL/GenBank/DDBJ databases">
        <title>Isolation, diversity and antifungal activity of Actinobacteria from wheat.</title>
        <authorList>
            <person name="Han C."/>
        </authorList>
    </citation>
    <scope>NUCLEOTIDE SEQUENCE [LARGE SCALE GENOMIC DNA]</scope>
    <source>
        <strain evidence="10 11">NEAU-YY421</strain>
    </source>
</reference>
<dbReference type="EMBL" id="QUAK01000027">
    <property type="protein sequence ID" value="RFU87528.1"/>
    <property type="molecule type" value="Genomic_DNA"/>
</dbReference>
<dbReference type="GO" id="GO:0046872">
    <property type="term" value="F:metal ion binding"/>
    <property type="evidence" value="ECO:0007669"/>
    <property type="project" value="UniProtKB-KW"/>
</dbReference>
<evidence type="ECO:0000259" key="9">
    <source>
        <dbReference type="Pfam" id="PF20628"/>
    </source>
</evidence>
<name>A0A372M9A0_9ACTN</name>
<comment type="cofactor">
    <cofactor evidence="1">
        <name>heme b</name>
        <dbReference type="ChEBI" id="CHEBI:60344"/>
    </cofactor>
</comment>
<dbReference type="OrthoDB" id="3251355at2"/>
<evidence type="ECO:0000256" key="6">
    <source>
        <dbReference type="ARBA" id="ARBA00025737"/>
    </source>
</evidence>
<evidence type="ECO:0000256" key="3">
    <source>
        <dbReference type="ARBA" id="ARBA00022723"/>
    </source>
</evidence>
<feature type="region of interest" description="Disordered" evidence="7">
    <location>
        <begin position="1"/>
        <end position="41"/>
    </location>
</feature>
<gene>
    <name evidence="10" type="ORF">DY218_06085</name>
</gene>
<evidence type="ECO:0000256" key="5">
    <source>
        <dbReference type="ARBA" id="ARBA00023004"/>
    </source>
</evidence>
<dbReference type="PANTHER" id="PTHR30521:SF0">
    <property type="entry name" value="DYP-TYPE PEROXIDASE FAMILY PROTEIN"/>
    <property type="match status" value="1"/>
</dbReference>
<organism evidence="10 11">
    <name type="scientific">Streptomyces triticagri</name>
    <dbReference type="NCBI Taxonomy" id="2293568"/>
    <lineage>
        <taxon>Bacteria</taxon>
        <taxon>Bacillati</taxon>
        <taxon>Actinomycetota</taxon>
        <taxon>Actinomycetes</taxon>
        <taxon>Kitasatosporales</taxon>
        <taxon>Streptomycetaceae</taxon>
        <taxon>Streptomyces</taxon>
    </lineage>
</organism>
<evidence type="ECO:0000256" key="4">
    <source>
        <dbReference type="ARBA" id="ARBA00023002"/>
    </source>
</evidence>
<sequence>MSVSHLPVPGTRDSPERQPAHGRPRQVPEPRPAPEPQPVLEPPARAAVFLVVTVRHGAEQQVRDVLENLPGLQRSVAFRAPEDRLSGVTGIGSEAWDRLYGGPRPAELHPFRELNGARHRAVATPGDLLFHIRARRMDLCFELARQLLTQLGDAVTVVDETHGFKYFDERDLLGFVDGSENPTGEAAGTAVLIGPDEDPDFTGGSYVVVQKYLHDMAAWEALPTDEQERVIGRSKSTNIEMPDDVKPADSHVALNTVTDADGEEQKIVRDNMPFGTIGRGEFGTYFIGYARTPSVIEQMLQNMFLGEPPSVTHDRILDFSTAVTGNLFFVPPAGFFDDQPDPPDQPGAAAAEQADVAVAPAAAATEPATHGSLGIGSLKGASSP</sequence>
<dbReference type="InterPro" id="IPR048327">
    <property type="entry name" value="Dyp_perox_N"/>
</dbReference>
<dbReference type="GO" id="GO:0020037">
    <property type="term" value="F:heme binding"/>
    <property type="evidence" value="ECO:0007669"/>
    <property type="project" value="InterPro"/>
</dbReference>
<keyword evidence="4" id="KW-0560">Oxidoreductase</keyword>
<dbReference type="SUPFAM" id="SSF54909">
    <property type="entry name" value="Dimeric alpha+beta barrel"/>
    <property type="match status" value="1"/>
</dbReference>
<dbReference type="InterPro" id="IPR006314">
    <property type="entry name" value="Dyp_peroxidase"/>
</dbReference>
<dbReference type="Pfam" id="PF20628">
    <property type="entry name" value="Dyp_perox_C"/>
    <property type="match status" value="1"/>
</dbReference>
<dbReference type="InterPro" id="IPR011008">
    <property type="entry name" value="Dimeric_a/b-barrel"/>
</dbReference>
<dbReference type="GO" id="GO:0004601">
    <property type="term" value="F:peroxidase activity"/>
    <property type="evidence" value="ECO:0007669"/>
    <property type="project" value="UniProtKB-KW"/>
</dbReference>
<comment type="caution">
    <text evidence="10">The sequence shown here is derived from an EMBL/GenBank/DDBJ whole genome shotgun (WGS) entry which is preliminary data.</text>
</comment>
<dbReference type="GO" id="GO:0005829">
    <property type="term" value="C:cytosol"/>
    <property type="evidence" value="ECO:0007669"/>
    <property type="project" value="TreeGrafter"/>
</dbReference>
<dbReference type="Pfam" id="PF04261">
    <property type="entry name" value="Dyp_perox_N"/>
    <property type="match status" value="1"/>
</dbReference>
<dbReference type="PROSITE" id="PS51404">
    <property type="entry name" value="DYP_PEROXIDASE"/>
    <property type="match status" value="1"/>
</dbReference>
<evidence type="ECO:0000256" key="7">
    <source>
        <dbReference type="SAM" id="MobiDB-lite"/>
    </source>
</evidence>
<comment type="similarity">
    <text evidence="6">Belongs to the DyP-type peroxidase family.</text>
</comment>
<dbReference type="AlphaFoldDB" id="A0A372M9A0"/>
<keyword evidence="3" id="KW-0479">Metal-binding</keyword>
<keyword evidence="2 10" id="KW-0575">Peroxidase</keyword>
<evidence type="ECO:0000259" key="8">
    <source>
        <dbReference type="Pfam" id="PF04261"/>
    </source>
</evidence>
<keyword evidence="11" id="KW-1185">Reference proteome</keyword>
<evidence type="ECO:0000313" key="11">
    <source>
        <dbReference type="Proteomes" id="UP000263094"/>
    </source>
</evidence>
<evidence type="ECO:0000313" key="10">
    <source>
        <dbReference type="EMBL" id="RFU87528.1"/>
    </source>
</evidence>